<dbReference type="PIRSF" id="PIRSF037112">
    <property type="entry name" value="Antirestriction_ArdC"/>
    <property type="match status" value="1"/>
</dbReference>
<name>A0A1H9HEM8_9BACT</name>
<dbReference type="EMBL" id="FOFB01000012">
    <property type="protein sequence ID" value="SEQ60843.1"/>
    <property type="molecule type" value="Genomic_DNA"/>
</dbReference>
<dbReference type="Pfam" id="PF08401">
    <property type="entry name" value="ArdcN"/>
    <property type="match status" value="1"/>
</dbReference>
<dbReference type="InterPro" id="IPR013610">
    <property type="entry name" value="ArdC_N"/>
</dbReference>
<protein>
    <submittedName>
        <fullName evidence="3">Antirestriction protein ArdC</fullName>
    </submittedName>
</protein>
<dbReference type="Proteomes" id="UP000199021">
    <property type="component" value="Unassembled WGS sequence"/>
</dbReference>
<gene>
    <name evidence="3" type="ORF">SAMN05444359_112132</name>
</gene>
<accession>A0A1H9HEM8</accession>
<dbReference type="Pfam" id="PF18818">
    <property type="entry name" value="MPTase-PolyVal"/>
    <property type="match status" value="1"/>
</dbReference>
<evidence type="ECO:0000313" key="4">
    <source>
        <dbReference type="Proteomes" id="UP000199021"/>
    </source>
</evidence>
<dbReference type="InterPro" id="IPR041459">
    <property type="entry name" value="MPTase-PolyVal"/>
</dbReference>
<dbReference type="AlphaFoldDB" id="A0A1H9HEM8"/>
<proteinExistence type="predicted"/>
<dbReference type="STRING" id="478744.SAMN05444359_112132"/>
<dbReference type="InParanoid" id="A0A1H9HEM8"/>
<evidence type="ECO:0000259" key="2">
    <source>
        <dbReference type="Pfam" id="PF18818"/>
    </source>
</evidence>
<organism evidence="3 4">
    <name type="scientific">Neolewinella agarilytica</name>
    <dbReference type="NCBI Taxonomy" id="478744"/>
    <lineage>
        <taxon>Bacteria</taxon>
        <taxon>Pseudomonadati</taxon>
        <taxon>Bacteroidota</taxon>
        <taxon>Saprospiria</taxon>
        <taxon>Saprospirales</taxon>
        <taxon>Lewinellaceae</taxon>
        <taxon>Neolewinella</taxon>
    </lineage>
</organism>
<sequence length="305" mass="34462">MQRTTRVKPDLYQVITDKVIALLEAGTVPWQRPWNQYGLARNYATGHVYTGINAFLLNFFPNFDVPFYLTYKQAQALGGQVRKGAKSETVYFFKTLYKDDDGKNLNPTQVAQLQKNDKSVKAIPMPRTFHLFNVADVDGIDFAIPELKENPSAPIEVCDDFVDSLQAVPNVHHKDLNRAFYAPKADEINMPPLPRFSSPEAYYKTLFHEIIHSTGHASRLSRPGITLPMEQRTPGSEPHAFEELIAELGAVYLCQHAGISRQPLQENAAAYIDSYLNLLKNDKRFLFQASSQAQKALNFLLEAPM</sequence>
<keyword evidence="4" id="KW-1185">Reference proteome</keyword>
<feature type="domain" description="Polyvalent protein metallopeptidase" evidence="2">
    <location>
        <begin position="170"/>
        <end position="292"/>
    </location>
</feature>
<evidence type="ECO:0000259" key="1">
    <source>
        <dbReference type="Pfam" id="PF08401"/>
    </source>
</evidence>
<dbReference type="InterPro" id="IPR017113">
    <property type="entry name" value="Antirestriction_ArdC"/>
</dbReference>
<dbReference type="RefSeq" id="WP_090168906.1">
    <property type="nucleotide sequence ID" value="NZ_FOFB01000012.1"/>
</dbReference>
<evidence type="ECO:0000313" key="3">
    <source>
        <dbReference type="EMBL" id="SEQ60843.1"/>
    </source>
</evidence>
<reference evidence="4" key="1">
    <citation type="submission" date="2016-10" db="EMBL/GenBank/DDBJ databases">
        <authorList>
            <person name="Varghese N."/>
            <person name="Submissions S."/>
        </authorList>
    </citation>
    <scope>NUCLEOTIDE SEQUENCE [LARGE SCALE GENOMIC DNA]</scope>
    <source>
        <strain evidence="4">DSM 24740</strain>
    </source>
</reference>
<dbReference type="OrthoDB" id="9792687at2"/>
<feature type="domain" description="N-terminal" evidence="1">
    <location>
        <begin position="10"/>
        <end position="132"/>
    </location>
</feature>
<dbReference type="GO" id="GO:0003697">
    <property type="term" value="F:single-stranded DNA binding"/>
    <property type="evidence" value="ECO:0007669"/>
    <property type="project" value="InterPro"/>
</dbReference>